<keyword evidence="1" id="KW-0732">Signal</keyword>
<dbReference type="OrthoDB" id="2553395at2759"/>
<gene>
    <name evidence="2" type="ORF">PHSY_000133</name>
</gene>
<feature type="signal peptide" evidence="1">
    <location>
        <begin position="1"/>
        <end position="31"/>
    </location>
</feature>
<dbReference type="HOGENOM" id="CLU_1116457_0_0_1"/>
<dbReference type="Proteomes" id="UP000014071">
    <property type="component" value="Unassembled WGS sequence"/>
</dbReference>
<name>R9NVS5_PSEHS</name>
<accession>R9NVS5</accession>
<dbReference type="AlphaFoldDB" id="R9NVS5"/>
<dbReference type="EMBL" id="DF238767">
    <property type="protein sequence ID" value="GAC92579.1"/>
    <property type="molecule type" value="Genomic_DNA"/>
</dbReference>
<dbReference type="RefSeq" id="XP_012186166.1">
    <property type="nucleotide sequence ID" value="XM_012330776.1"/>
</dbReference>
<evidence type="ECO:0000256" key="1">
    <source>
        <dbReference type="SAM" id="SignalP"/>
    </source>
</evidence>
<organism evidence="2 3">
    <name type="scientific">Pseudozyma hubeiensis (strain SY62)</name>
    <name type="common">Yeast</name>
    <dbReference type="NCBI Taxonomy" id="1305764"/>
    <lineage>
        <taxon>Eukaryota</taxon>
        <taxon>Fungi</taxon>
        <taxon>Dikarya</taxon>
        <taxon>Basidiomycota</taxon>
        <taxon>Ustilaginomycotina</taxon>
        <taxon>Ustilaginomycetes</taxon>
        <taxon>Ustilaginales</taxon>
        <taxon>Ustilaginaceae</taxon>
        <taxon>Pseudozyma</taxon>
    </lineage>
</organism>
<evidence type="ECO:0000313" key="2">
    <source>
        <dbReference type="EMBL" id="GAC92579.1"/>
    </source>
</evidence>
<sequence>MASMRSRCIHSTITLLQLVAWLLAVVTPCTASLPEDSSGLESAEQLVRPASDRLAHSLSTARMRKVVVKAPEKLRLGTDDFLGSGFKRKSVAGAYGTSVGVSLGAVAIGYQTLNYRSKNREYAIKKEKDARVKEAICSERRRYAAAAAEAAPVADVAADTVRPTAPSIFASTAMASNVLQQDHADLVGLESAPASFSTQPAGVASTAHTYPPSRALTSLERRAPLTDQTLNTIEDYNKMIGASEAVASASIAMTSAHQANQRSLNSSPEFSC</sequence>
<feature type="chain" id="PRO_5004487145" evidence="1">
    <location>
        <begin position="32"/>
        <end position="272"/>
    </location>
</feature>
<keyword evidence="3" id="KW-1185">Reference proteome</keyword>
<protein>
    <submittedName>
        <fullName evidence="2">Septum-promoting GTP-binding protein 1</fullName>
    </submittedName>
</protein>
<dbReference type="eggNOG" id="ENOG502RDR0">
    <property type="taxonomic scope" value="Eukaryota"/>
</dbReference>
<evidence type="ECO:0000313" key="3">
    <source>
        <dbReference type="Proteomes" id="UP000014071"/>
    </source>
</evidence>
<dbReference type="GeneID" id="24105445"/>
<reference evidence="3" key="1">
    <citation type="journal article" date="2013" name="Genome Announc.">
        <title>Draft genome sequence of the basidiomycetous yeast-like fungus Pseudozyma hubeiensis SY62, which produces an abundant amount of the biosurfactant mannosylerythritol lipids.</title>
        <authorList>
            <person name="Konishi M."/>
            <person name="Hatada Y."/>
            <person name="Horiuchi J."/>
        </authorList>
    </citation>
    <scope>NUCLEOTIDE SEQUENCE [LARGE SCALE GENOMIC DNA]</scope>
    <source>
        <strain evidence="3">SY62</strain>
    </source>
</reference>
<proteinExistence type="predicted"/>